<dbReference type="Proteomes" id="UP000807353">
    <property type="component" value="Unassembled WGS sequence"/>
</dbReference>
<keyword evidence="3" id="KW-1185">Reference proteome</keyword>
<dbReference type="Pfam" id="PF19271">
    <property type="entry name" value="Nis1"/>
    <property type="match status" value="1"/>
</dbReference>
<proteinExistence type="predicted"/>
<dbReference type="OrthoDB" id="2841294at2759"/>
<evidence type="ECO:0000313" key="3">
    <source>
        <dbReference type="Proteomes" id="UP000807353"/>
    </source>
</evidence>
<dbReference type="EMBL" id="MU150246">
    <property type="protein sequence ID" value="KAF9465549.1"/>
    <property type="molecule type" value="Genomic_DNA"/>
</dbReference>
<feature type="chain" id="PRO_5040111782" evidence="1">
    <location>
        <begin position="20"/>
        <end position="143"/>
    </location>
</feature>
<protein>
    <submittedName>
        <fullName evidence="2">Uncharacterized protein</fullName>
    </submittedName>
</protein>
<reference evidence="2" key="1">
    <citation type="submission" date="2020-11" db="EMBL/GenBank/DDBJ databases">
        <authorList>
            <consortium name="DOE Joint Genome Institute"/>
            <person name="Ahrendt S."/>
            <person name="Riley R."/>
            <person name="Andreopoulos W."/>
            <person name="Labutti K."/>
            <person name="Pangilinan J."/>
            <person name="Ruiz-Duenas F.J."/>
            <person name="Barrasa J.M."/>
            <person name="Sanchez-Garcia M."/>
            <person name="Camarero S."/>
            <person name="Miyauchi S."/>
            <person name="Serrano A."/>
            <person name="Linde D."/>
            <person name="Babiker R."/>
            <person name="Drula E."/>
            <person name="Ayuso-Fernandez I."/>
            <person name="Pacheco R."/>
            <person name="Padilla G."/>
            <person name="Ferreira P."/>
            <person name="Barriuso J."/>
            <person name="Kellner H."/>
            <person name="Castanera R."/>
            <person name="Alfaro M."/>
            <person name="Ramirez L."/>
            <person name="Pisabarro A.G."/>
            <person name="Kuo A."/>
            <person name="Tritt A."/>
            <person name="Lipzen A."/>
            <person name="He G."/>
            <person name="Yan M."/>
            <person name="Ng V."/>
            <person name="Cullen D."/>
            <person name="Martin F."/>
            <person name="Rosso M.-N."/>
            <person name="Henrissat B."/>
            <person name="Hibbett D."/>
            <person name="Martinez A.T."/>
            <person name="Grigoriev I.V."/>
        </authorList>
    </citation>
    <scope>NUCLEOTIDE SEQUENCE</scope>
    <source>
        <strain evidence="2">CBS 247.69</strain>
    </source>
</reference>
<evidence type="ECO:0000256" key="1">
    <source>
        <dbReference type="SAM" id="SignalP"/>
    </source>
</evidence>
<evidence type="ECO:0000313" key="2">
    <source>
        <dbReference type="EMBL" id="KAF9465549.1"/>
    </source>
</evidence>
<name>A0A9P6CM40_9AGAR</name>
<keyword evidence="1" id="KW-0732">Signal</keyword>
<organism evidence="2 3">
    <name type="scientific">Collybia nuda</name>
    <dbReference type="NCBI Taxonomy" id="64659"/>
    <lineage>
        <taxon>Eukaryota</taxon>
        <taxon>Fungi</taxon>
        <taxon>Dikarya</taxon>
        <taxon>Basidiomycota</taxon>
        <taxon>Agaricomycotina</taxon>
        <taxon>Agaricomycetes</taxon>
        <taxon>Agaricomycetidae</taxon>
        <taxon>Agaricales</taxon>
        <taxon>Tricholomatineae</taxon>
        <taxon>Clitocybaceae</taxon>
        <taxon>Collybia</taxon>
    </lineage>
</organism>
<dbReference type="AlphaFoldDB" id="A0A9P6CM40"/>
<sequence>MKFSSTLALSALLSTTAFAQRIAIGYPANGTSVQPGSSFLMEVDRPNSLSGSTEVAVVIGFQSCAASPCHSPADGLGTVLYNGGYKPVFQTGAASKPPHQNFTVTIPTTAPKGSALIGVSHMALIGAGQAAFLESVGVEVNVV</sequence>
<dbReference type="InterPro" id="IPR045469">
    <property type="entry name" value="Nis1"/>
</dbReference>
<accession>A0A9P6CM40</accession>
<comment type="caution">
    <text evidence="2">The sequence shown here is derived from an EMBL/GenBank/DDBJ whole genome shotgun (WGS) entry which is preliminary data.</text>
</comment>
<gene>
    <name evidence="2" type="ORF">BDZ94DRAFT_1253388</name>
</gene>
<feature type="signal peptide" evidence="1">
    <location>
        <begin position="1"/>
        <end position="19"/>
    </location>
</feature>